<dbReference type="EMBL" id="DWVP01000014">
    <property type="protein sequence ID" value="HJC85083.1"/>
    <property type="molecule type" value="Genomic_DNA"/>
</dbReference>
<dbReference type="Proteomes" id="UP000823858">
    <property type="component" value="Unassembled WGS sequence"/>
</dbReference>
<accession>A0A9D2QD96</accession>
<sequence length="49" mass="5174">MGTATLPSVGSTTDLFEAIGKLGEAAKAIIAHGPDTWERLRLHDRNAAI</sequence>
<evidence type="ECO:0000313" key="1">
    <source>
        <dbReference type="EMBL" id="HJC85083.1"/>
    </source>
</evidence>
<proteinExistence type="predicted"/>
<reference evidence="1" key="2">
    <citation type="submission" date="2021-04" db="EMBL/GenBank/DDBJ databases">
        <authorList>
            <person name="Gilroy R."/>
        </authorList>
    </citation>
    <scope>NUCLEOTIDE SEQUENCE</scope>
    <source>
        <strain evidence="1">ChiHjej13B12-4958</strain>
    </source>
</reference>
<gene>
    <name evidence="1" type="ORF">H9751_05995</name>
</gene>
<organism evidence="1 2">
    <name type="scientific">Candidatus Corynebacterium faecigallinarum</name>
    <dbReference type="NCBI Taxonomy" id="2838528"/>
    <lineage>
        <taxon>Bacteria</taxon>
        <taxon>Bacillati</taxon>
        <taxon>Actinomycetota</taxon>
        <taxon>Actinomycetes</taxon>
        <taxon>Mycobacteriales</taxon>
        <taxon>Corynebacteriaceae</taxon>
        <taxon>Corynebacterium</taxon>
    </lineage>
</organism>
<protein>
    <submittedName>
        <fullName evidence="1">Uncharacterized protein</fullName>
    </submittedName>
</protein>
<comment type="caution">
    <text evidence="1">The sequence shown here is derived from an EMBL/GenBank/DDBJ whole genome shotgun (WGS) entry which is preliminary data.</text>
</comment>
<evidence type="ECO:0000313" key="2">
    <source>
        <dbReference type="Proteomes" id="UP000823858"/>
    </source>
</evidence>
<dbReference type="AlphaFoldDB" id="A0A9D2QD96"/>
<name>A0A9D2QD96_9CORY</name>
<reference evidence="1" key="1">
    <citation type="journal article" date="2021" name="PeerJ">
        <title>Extensive microbial diversity within the chicken gut microbiome revealed by metagenomics and culture.</title>
        <authorList>
            <person name="Gilroy R."/>
            <person name="Ravi A."/>
            <person name="Getino M."/>
            <person name="Pursley I."/>
            <person name="Horton D.L."/>
            <person name="Alikhan N.F."/>
            <person name="Baker D."/>
            <person name="Gharbi K."/>
            <person name="Hall N."/>
            <person name="Watson M."/>
            <person name="Adriaenssens E.M."/>
            <person name="Foster-Nyarko E."/>
            <person name="Jarju S."/>
            <person name="Secka A."/>
            <person name="Antonio M."/>
            <person name="Oren A."/>
            <person name="Chaudhuri R.R."/>
            <person name="La Ragione R."/>
            <person name="Hildebrand F."/>
            <person name="Pallen M.J."/>
        </authorList>
    </citation>
    <scope>NUCLEOTIDE SEQUENCE</scope>
    <source>
        <strain evidence="1">ChiHjej13B12-4958</strain>
    </source>
</reference>